<dbReference type="EMBL" id="JBFXLQ010000008">
    <property type="protein sequence ID" value="KAL2869753.1"/>
    <property type="molecule type" value="Genomic_DNA"/>
</dbReference>
<evidence type="ECO:0000313" key="1">
    <source>
        <dbReference type="EMBL" id="KAL2869753.1"/>
    </source>
</evidence>
<protein>
    <submittedName>
        <fullName evidence="1">Uncharacterized protein</fullName>
    </submittedName>
</protein>
<gene>
    <name evidence="1" type="ORF">BJX67DRAFT_320941</name>
</gene>
<sequence length="512" mass="57261">MQRPSPQSSLRILLAEKGFPGLDRRKMGLLSLPQSLLEDVLALTLEIPSAPASLLDSEPTVAYIGTDGGDPLKPPIFASSILPLFLTSRQLYAVAAPLVYKQTIFDVESASDLDAFLQAIGPRNRENLRYMSLYLLAGGGANTENIQQWADSLSQLPLAMRGLSIQYPDEPWDPVFQAAVHRFRHLEVLSLPGYAPWDLFYTSQAQSHNAAAAFPSLRQLKVSGTRAERSDDIHIPRAFSQDALPAVSALVFEDINTQALPGAPVSNAKLLPAILRALRPLRMFEWTTVRSTRLDWAERRLFPQSLTDMHLQTLATQHGGSLQHLKLDLAGNLRRQWSISADGIASLLLSLDQVREATVLAPFLHFIPLLRSIDARHGDGLPRSLSFLRLTLAGLKEELEAELENGRLSVLCKRTRLWRVPRLKLRLVIGGTPEFSHHSGRFAKIYRDNQELYPELQDSLTDCIRTCSGDAVVQNETTIRREARRYLSLVDLYDYSPFWGDAREEPWGSFEA</sequence>
<dbReference type="RefSeq" id="XP_070888732.1">
    <property type="nucleotide sequence ID" value="XM_071027327.1"/>
</dbReference>
<accession>A0ABR4LYX0</accession>
<dbReference type="Proteomes" id="UP001610432">
    <property type="component" value="Unassembled WGS sequence"/>
</dbReference>
<keyword evidence="2" id="KW-1185">Reference proteome</keyword>
<evidence type="ECO:0000313" key="2">
    <source>
        <dbReference type="Proteomes" id="UP001610432"/>
    </source>
</evidence>
<organism evidence="1 2">
    <name type="scientific">Aspergillus lucknowensis</name>
    <dbReference type="NCBI Taxonomy" id="176173"/>
    <lineage>
        <taxon>Eukaryota</taxon>
        <taxon>Fungi</taxon>
        <taxon>Dikarya</taxon>
        <taxon>Ascomycota</taxon>
        <taxon>Pezizomycotina</taxon>
        <taxon>Eurotiomycetes</taxon>
        <taxon>Eurotiomycetidae</taxon>
        <taxon>Eurotiales</taxon>
        <taxon>Aspergillaceae</taxon>
        <taxon>Aspergillus</taxon>
        <taxon>Aspergillus subgen. Nidulantes</taxon>
    </lineage>
</organism>
<proteinExistence type="predicted"/>
<name>A0ABR4LYX0_9EURO</name>
<reference evidence="1 2" key="1">
    <citation type="submission" date="2024-07" db="EMBL/GenBank/DDBJ databases">
        <title>Section-level genome sequencing and comparative genomics of Aspergillus sections Usti and Cavernicolus.</title>
        <authorList>
            <consortium name="Lawrence Berkeley National Laboratory"/>
            <person name="Nybo J.L."/>
            <person name="Vesth T.C."/>
            <person name="Theobald S."/>
            <person name="Frisvad J.C."/>
            <person name="Larsen T.O."/>
            <person name="Kjaerboelling I."/>
            <person name="Rothschild-Mancinelli K."/>
            <person name="Lyhne E.K."/>
            <person name="Kogle M.E."/>
            <person name="Barry K."/>
            <person name="Clum A."/>
            <person name="Na H."/>
            <person name="Ledsgaard L."/>
            <person name="Lin J."/>
            <person name="Lipzen A."/>
            <person name="Kuo A."/>
            <person name="Riley R."/>
            <person name="Mondo S."/>
            <person name="Labutti K."/>
            <person name="Haridas S."/>
            <person name="Pangalinan J."/>
            <person name="Salamov A.A."/>
            <person name="Simmons B.A."/>
            <person name="Magnuson J.K."/>
            <person name="Chen J."/>
            <person name="Drula E."/>
            <person name="Henrissat B."/>
            <person name="Wiebenga A."/>
            <person name="Lubbers R.J."/>
            <person name="Gomes A.C."/>
            <person name="Macurrencykelacurrency M.R."/>
            <person name="Stajich J."/>
            <person name="Grigoriev I.V."/>
            <person name="Mortensen U.H."/>
            <person name="De Vries R.P."/>
            <person name="Baker S.E."/>
            <person name="Andersen M.R."/>
        </authorList>
    </citation>
    <scope>NUCLEOTIDE SEQUENCE [LARGE SCALE GENOMIC DNA]</scope>
    <source>
        <strain evidence="1 2">CBS 449.75</strain>
    </source>
</reference>
<dbReference type="GeneID" id="98142399"/>
<comment type="caution">
    <text evidence="1">The sequence shown here is derived from an EMBL/GenBank/DDBJ whole genome shotgun (WGS) entry which is preliminary data.</text>
</comment>